<dbReference type="OrthoDB" id="284473at2759"/>
<feature type="compositionally biased region" description="Basic and acidic residues" evidence="1">
    <location>
        <begin position="307"/>
        <end position="326"/>
    </location>
</feature>
<feature type="region of interest" description="Disordered" evidence="1">
    <location>
        <begin position="456"/>
        <end position="576"/>
    </location>
</feature>
<evidence type="ECO:0000313" key="2">
    <source>
        <dbReference type="EMBL" id="KAH6891125.1"/>
    </source>
</evidence>
<evidence type="ECO:0000313" key="3">
    <source>
        <dbReference type="Proteomes" id="UP000777438"/>
    </source>
</evidence>
<proteinExistence type="predicted"/>
<feature type="compositionally biased region" description="Polar residues" evidence="1">
    <location>
        <begin position="527"/>
        <end position="548"/>
    </location>
</feature>
<feature type="compositionally biased region" description="Basic and acidic residues" evidence="1">
    <location>
        <begin position="375"/>
        <end position="414"/>
    </location>
</feature>
<reference evidence="2 3" key="1">
    <citation type="journal article" date="2021" name="Nat. Commun.">
        <title>Genetic determinants of endophytism in the Arabidopsis root mycobiome.</title>
        <authorList>
            <person name="Mesny F."/>
            <person name="Miyauchi S."/>
            <person name="Thiergart T."/>
            <person name="Pickel B."/>
            <person name="Atanasova L."/>
            <person name="Karlsson M."/>
            <person name="Huettel B."/>
            <person name="Barry K.W."/>
            <person name="Haridas S."/>
            <person name="Chen C."/>
            <person name="Bauer D."/>
            <person name="Andreopoulos W."/>
            <person name="Pangilinan J."/>
            <person name="LaButti K."/>
            <person name="Riley R."/>
            <person name="Lipzen A."/>
            <person name="Clum A."/>
            <person name="Drula E."/>
            <person name="Henrissat B."/>
            <person name="Kohler A."/>
            <person name="Grigoriev I.V."/>
            <person name="Martin F.M."/>
            <person name="Hacquard S."/>
        </authorList>
    </citation>
    <scope>NUCLEOTIDE SEQUENCE [LARGE SCALE GENOMIC DNA]</scope>
    <source>
        <strain evidence="2 3">MPI-CAGE-CH-0241</strain>
    </source>
</reference>
<accession>A0A9P8W760</accession>
<feature type="compositionally biased region" description="Pro residues" evidence="1">
    <location>
        <begin position="350"/>
        <end position="360"/>
    </location>
</feature>
<name>A0A9P8W760_9HYPO</name>
<feature type="compositionally biased region" description="Basic and acidic residues" evidence="1">
    <location>
        <begin position="119"/>
        <end position="132"/>
    </location>
</feature>
<keyword evidence="3" id="KW-1185">Reference proteome</keyword>
<feature type="compositionally biased region" description="Basic and acidic residues" evidence="1">
    <location>
        <begin position="73"/>
        <end position="83"/>
    </location>
</feature>
<organism evidence="2 3">
    <name type="scientific">Thelonectria olida</name>
    <dbReference type="NCBI Taxonomy" id="1576542"/>
    <lineage>
        <taxon>Eukaryota</taxon>
        <taxon>Fungi</taxon>
        <taxon>Dikarya</taxon>
        <taxon>Ascomycota</taxon>
        <taxon>Pezizomycotina</taxon>
        <taxon>Sordariomycetes</taxon>
        <taxon>Hypocreomycetidae</taxon>
        <taxon>Hypocreales</taxon>
        <taxon>Nectriaceae</taxon>
        <taxon>Thelonectria</taxon>
    </lineage>
</organism>
<dbReference type="AlphaFoldDB" id="A0A9P8W760"/>
<feature type="compositionally biased region" description="Pro residues" evidence="1">
    <location>
        <begin position="163"/>
        <end position="176"/>
    </location>
</feature>
<dbReference type="Proteomes" id="UP000777438">
    <property type="component" value="Unassembled WGS sequence"/>
</dbReference>
<feature type="compositionally biased region" description="Basic and acidic residues" evidence="1">
    <location>
        <begin position="334"/>
        <end position="348"/>
    </location>
</feature>
<feature type="compositionally biased region" description="Polar residues" evidence="1">
    <location>
        <begin position="236"/>
        <end position="259"/>
    </location>
</feature>
<feature type="compositionally biased region" description="Polar residues" evidence="1">
    <location>
        <begin position="280"/>
        <end position="289"/>
    </location>
</feature>
<evidence type="ECO:0000256" key="1">
    <source>
        <dbReference type="SAM" id="MobiDB-lite"/>
    </source>
</evidence>
<feature type="compositionally biased region" description="Basic and acidic residues" evidence="1">
    <location>
        <begin position="177"/>
        <end position="235"/>
    </location>
</feature>
<feature type="region of interest" description="Disordered" evidence="1">
    <location>
        <begin position="73"/>
        <end position="441"/>
    </location>
</feature>
<sequence length="784" mass="87772">MDAAAKSLQFLSQRVLPELPHTLSNSPDWRYRAPAVESKKHYEEWDNTRLQYMTLISHAERGPLLTRSYHDMRVEPRPTHRDISSLAKTGGEKKKLSLSDYKNKKTTGAIAETTPEPLSARKREVANDKVRPSPDLAVKADASRSRDPHSGLGSKPIVDMRLPPKPPGLPPRPASPEPRKRLADPDDDPRSQKRSRTDSRATHDDGVRSSRDDVPRRRDRDSLAPPDHRTEREGKFSTSSSLTNGRNTLKNSTTSTRNPSPAGRARGASLNGVRPGHSASAKNTPTKVDTSSRPSLPPLLSPLHLNLDSRDGSDREKRKAREDAVDGTKSTKPKKLEEPPKPKRDKSPARIPPLLSPTLPPLIESELSKRAKPSSKLDKNKEDKDREEQDEVRSSEERHKEERHKEERRKEERISSTSRKALANQDNDEPIRKERPKSLIVTLYIPKRDRVRVKQLLALPARKEPPQQDRPVSSEAQPGQAKKRPAATGGETIADSISVKRPRTSSISHSSRLPPPPSTPSKRGTTAMSRVSSSNSQVHTPGDVTTATPAALGSSERPVNGNDGTRLGRAEDAAFQDEKASRFRGLGRHLKHNGDQVMKKAVQASHGARETESSYKLGYVLSVESIIAFMTSFQATNMARLLSGKARDANGWESLFPLLEFLQRSFRGDLRRYQILYTLILMLHAVAREEVVKCYTTMENPSAQISMQALLNHERTRVHLWPLVREANNAIETDYLRASITPWSTIDDISIDVLRVLRRWCEDGNVKWVPEVNVKELGSRSHRN</sequence>
<dbReference type="EMBL" id="JAGPYM010000008">
    <property type="protein sequence ID" value="KAH6891125.1"/>
    <property type="molecule type" value="Genomic_DNA"/>
</dbReference>
<gene>
    <name evidence="2" type="ORF">B0T10DRAFT_303435</name>
</gene>
<feature type="compositionally biased region" description="Basic and acidic residues" evidence="1">
    <location>
        <begin position="566"/>
        <end position="576"/>
    </location>
</feature>
<comment type="caution">
    <text evidence="2">The sequence shown here is derived from an EMBL/GenBank/DDBJ whole genome shotgun (WGS) entry which is preliminary data.</text>
</comment>
<feature type="compositionally biased region" description="Basic and acidic residues" evidence="1">
    <location>
        <begin position="90"/>
        <end position="103"/>
    </location>
</feature>
<protein>
    <submittedName>
        <fullName evidence="2">Uncharacterized protein</fullName>
    </submittedName>
</protein>